<feature type="compositionally biased region" description="Low complexity" evidence="9">
    <location>
        <begin position="176"/>
        <end position="188"/>
    </location>
</feature>
<feature type="region of interest" description="Disordered" evidence="9">
    <location>
        <begin position="1"/>
        <end position="37"/>
    </location>
</feature>
<evidence type="ECO:0000256" key="6">
    <source>
        <dbReference type="ARBA" id="ARBA00022917"/>
    </source>
</evidence>
<dbReference type="SUPFAM" id="SSF50447">
    <property type="entry name" value="Translation proteins"/>
    <property type="match status" value="1"/>
</dbReference>
<evidence type="ECO:0000259" key="10">
    <source>
        <dbReference type="PROSITE" id="PS51722"/>
    </source>
</evidence>
<organism evidence="11 12">
    <name type="scientific">Acrasis kona</name>
    <dbReference type="NCBI Taxonomy" id="1008807"/>
    <lineage>
        <taxon>Eukaryota</taxon>
        <taxon>Discoba</taxon>
        <taxon>Heterolobosea</taxon>
        <taxon>Tetramitia</taxon>
        <taxon>Eutetramitia</taxon>
        <taxon>Acrasidae</taxon>
        <taxon>Acrasis</taxon>
    </lineage>
</organism>
<dbReference type="InterPro" id="IPR050100">
    <property type="entry name" value="TRAFAC_GTPase_members"/>
</dbReference>
<feature type="domain" description="Tr-type G" evidence="10">
    <location>
        <begin position="205"/>
        <end position="432"/>
    </location>
</feature>
<comment type="subcellular location">
    <subcellularLocation>
        <location evidence="1">Cytoplasm</location>
    </subcellularLocation>
</comment>
<dbReference type="AlphaFoldDB" id="A0AAW2YI49"/>
<gene>
    <name evidence="11" type="ORF">AKO1_002870</name>
</gene>
<keyword evidence="5" id="KW-0378">Hydrolase</keyword>
<dbReference type="SUPFAM" id="SSF52540">
    <property type="entry name" value="P-loop containing nucleoside triphosphate hydrolases"/>
    <property type="match status" value="1"/>
</dbReference>
<dbReference type="Gene3D" id="3.40.50.300">
    <property type="entry name" value="P-loop containing nucleotide triphosphate hydrolases"/>
    <property type="match status" value="1"/>
</dbReference>
<feature type="non-terminal residue" evidence="11">
    <location>
        <position position="1"/>
    </location>
</feature>
<dbReference type="PANTHER" id="PTHR23115">
    <property type="entry name" value="TRANSLATION FACTOR"/>
    <property type="match status" value="1"/>
</dbReference>
<dbReference type="CDD" id="cd16267">
    <property type="entry name" value="HBS1-like_II"/>
    <property type="match status" value="1"/>
</dbReference>
<dbReference type="EMBL" id="JAOPGA020000076">
    <property type="protein sequence ID" value="KAL0476653.1"/>
    <property type="molecule type" value="Genomic_DNA"/>
</dbReference>
<dbReference type="FunFam" id="3.40.50.300:FF:000204">
    <property type="entry name" value="Translation elongation factor Tu"/>
    <property type="match status" value="1"/>
</dbReference>
<proteinExistence type="inferred from homology"/>
<keyword evidence="7" id="KW-0342">GTP-binding</keyword>
<keyword evidence="6" id="KW-0648">Protein biosynthesis</keyword>
<evidence type="ECO:0000256" key="9">
    <source>
        <dbReference type="SAM" id="MobiDB-lite"/>
    </source>
</evidence>
<dbReference type="Gene3D" id="2.40.30.10">
    <property type="entry name" value="Translation factors"/>
    <property type="match status" value="2"/>
</dbReference>
<comment type="catalytic activity">
    <reaction evidence="8">
        <text>GTP + H2O = GDP + phosphate + H(+)</text>
        <dbReference type="Rhea" id="RHEA:19669"/>
        <dbReference type="ChEBI" id="CHEBI:15377"/>
        <dbReference type="ChEBI" id="CHEBI:15378"/>
        <dbReference type="ChEBI" id="CHEBI:37565"/>
        <dbReference type="ChEBI" id="CHEBI:43474"/>
        <dbReference type="ChEBI" id="CHEBI:58189"/>
    </reaction>
    <physiologicalReaction direction="left-to-right" evidence="8">
        <dbReference type="Rhea" id="RHEA:19670"/>
    </physiologicalReaction>
</comment>
<evidence type="ECO:0000313" key="11">
    <source>
        <dbReference type="EMBL" id="KAL0476653.1"/>
    </source>
</evidence>
<dbReference type="FunFam" id="2.40.30.10:FF:000020">
    <property type="entry name" value="Translation elongation factor EF-1"/>
    <property type="match status" value="1"/>
</dbReference>
<feature type="compositionally biased region" description="Acidic residues" evidence="9">
    <location>
        <begin position="8"/>
        <end position="24"/>
    </location>
</feature>
<dbReference type="PRINTS" id="PR00315">
    <property type="entry name" value="ELONGATNFCT"/>
</dbReference>
<sequence length="585" mass="65227">RNLGSLAQDDDYDYDDNYGSDDDQYNNGPPDGMSLDEENKLIDEGYDYIISQVGNQFTEDEIVDALRKTDYYPEEALDLLFQQHEEKQKKTQQTQKPKKKKQPPPPKNKTAQAPAKNVNNQPAAPKKDASFTFDEPSPDDLVLTKGKSVTNKQMENEPFKPIVKKEGKKPKKEKTPSSTTSTTTTTAPPITPTPVKAPPQDTDTMSRINVVIIGHVDAGKSTLMGHLLYQSGAIDDKLIHKYKKESQQIGKSSFHYAWVMDQNEEERQRGITMDVGVKHFDTTNKHVTILDAPGHRDFIPKMITGAVQADMAILVIGSCTGEFESGFKEGGQTREHLILVRSLGVSNILVAINKMDQVEWSQERFQDIRTQLNQFMKQIGLLNEKNANVHYVPVSGLQGINLRSRNGPPEWYQGPCLCDVIDEFQVDRDDSELTKPIRMSISDVYKSMSTGMTVSGKVEAGTLSVGQPVHVAPIKATCNVKSITRNGNNQVQVAYNGDNIEVGLTSSAFELESTLMSGQILCDIDRPIPCTNRFLGRIITFDLDIPITNGSSVQLHMQHMDVPAVVSKMVCTMNRQLEVIKKKPR</sequence>
<evidence type="ECO:0000256" key="2">
    <source>
        <dbReference type="ARBA" id="ARBA00007249"/>
    </source>
</evidence>
<keyword evidence="3" id="KW-0963">Cytoplasm</keyword>
<dbReference type="InterPro" id="IPR009001">
    <property type="entry name" value="Transl_elong_EF1A/Init_IF2_C"/>
</dbReference>
<reference evidence="11 12" key="1">
    <citation type="submission" date="2024-03" db="EMBL/GenBank/DDBJ databases">
        <title>The Acrasis kona genome and developmental transcriptomes reveal deep origins of eukaryotic multicellular pathways.</title>
        <authorList>
            <person name="Sheikh S."/>
            <person name="Fu C.-J."/>
            <person name="Brown M.W."/>
            <person name="Baldauf S.L."/>
        </authorList>
    </citation>
    <scope>NUCLEOTIDE SEQUENCE [LARGE SCALE GENOMIC DNA]</scope>
    <source>
        <strain evidence="11 12">ATCC MYA-3509</strain>
    </source>
</reference>
<dbReference type="CDD" id="cd01883">
    <property type="entry name" value="EF1_alpha"/>
    <property type="match status" value="1"/>
</dbReference>
<dbReference type="SUPFAM" id="SSF46934">
    <property type="entry name" value="UBA-like"/>
    <property type="match status" value="1"/>
</dbReference>
<dbReference type="GO" id="GO:0005525">
    <property type="term" value="F:GTP binding"/>
    <property type="evidence" value="ECO:0007669"/>
    <property type="project" value="UniProtKB-KW"/>
</dbReference>
<dbReference type="SUPFAM" id="SSF50465">
    <property type="entry name" value="EF-Tu/eEF-1alpha/eIF2-gamma C-terminal domain"/>
    <property type="match status" value="1"/>
</dbReference>
<keyword evidence="4" id="KW-0547">Nucleotide-binding</keyword>
<dbReference type="InterPro" id="IPR009060">
    <property type="entry name" value="UBA-like_sf"/>
</dbReference>
<comment type="caution">
    <text evidence="11">The sequence shown here is derived from an EMBL/GenBank/DDBJ whole genome shotgun (WGS) entry which is preliminary data.</text>
</comment>
<evidence type="ECO:0000256" key="8">
    <source>
        <dbReference type="ARBA" id="ARBA00049117"/>
    </source>
</evidence>
<feature type="compositionally biased region" description="Low complexity" evidence="9">
    <location>
        <begin position="108"/>
        <end position="117"/>
    </location>
</feature>
<dbReference type="PROSITE" id="PS51722">
    <property type="entry name" value="G_TR_2"/>
    <property type="match status" value="1"/>
</dbReference>
<accession>A0AAW2YI49</accession>
<evidence type="ECO:0000256" key="3">
    <source>
        <dbReference type="ARBA" id="ARBA00022490"/>
    </source>
</evidence>
<dbReference type="Pfam" id="PF00009">
    <property type="entry name" value="GTP_EFTU"/>
    <property type="match status" value="1"/>
</dbReference>
<keyword evidence="12" id="KW-1185">Reference proteome</keyword>
<name>A0AAW2YI49_9EUKA</name>
<comment type="similarity">
    <text evidence="2">Belongs to the TRAFAC class translation factor GTPase superfamily. Classic translation factor GTPase family. EF-Tu/EF-1A subfamily.</text>
</comment>
<dbReference type="InterPro" id="IPR027417">
    <property type="entry name" value="P-loop_NTPase"/>
</dbReference>
<dbReference type="InterPro" id="IPR000795">
    <property type="entry name" value="T_Tr_GTP-bd_dom"/>
</dbReference>
<protein>
    <submittedName>
        <fullName evidence="11">Cytoplasmic exosome coupling protein Ski7</fullName>
    </submittedName>
</protein>
<dbReference type="GO" id="GO:0005737">
    <property type="term" value="C:cytoplasm"/>
    <property type="evidence" value="ECO:0007669"/>
    <property type="project" value="UniProtKB-SubCell"/>
</dbReference>
<feature type="non-terminal residue" evidence="11">
    <location>
        <position position="585"/>
    </location>
</feature>
<feature type="region of interest" description="Disordered" evidence="9">
    <location>
        <begin position="78"/>
        <end position="202"/>
    </location>
</feature>
<dbReference type="Proteomes" id="UP001431209">
    <property type="component" value="Unassembled WGS sequence"/>
</dbReference>
<evidence type="ECO:0000313" key="12">
    <source>
        <dbReference type="Proteomes" id="UP001431209"/>
    </source>
</evidence>
<evidence type="ECO:0000256" key="1">
    <source>
        <dbReference type="ARBA" id="ARBA00004496"/>
    </source>
</evidence>
<evidence type="ECO:0000256" key="5">
    <source>
        <dbReference type="ARBA" id="ARBA00022801"/>
    </source>
</evidence>
<dbReference type="GO" id="GO:0006412">
    <property type="term" value="P:translation"/>
    <property type="evidence" value="ECO:0007669"/>
    <property type="project" value="UniProtKB-KW"/>
</dbReference>
<dbReference type="GO" id="GO:0003924">
    <property type="term" value="F:GTPase activity"/>
    <property type="evidence" value="ECO:0007669"/>
    <property type="project" value="InterPro"/>
</dbReference>
<evidence type="ECO:0000256" key="4">
    <source>
        <dbReference type="ARBA" id="ARBA00022741"/>
    </source>
</evidence>
<dbReference type="InterPro" id="IPR009000">
    <property type="entry name" value="Transl_B-barrel_sf"/>
</dbReference>
<evidence type="ECO:0000256" key="7">
    <source>
        <dbReference type="ARBA" id="ARBA00023134"/>
    </source>
</evidence>